<comment type="caution">
    <text evidence="1">The sequence shown here is derived from an EMBL/GenBank/DDBJ whole genome shotgun (WGS) entry which is preliminary data.</text>
</comment>
<name>A0A2I1GDD4_9GLOM</name>
<organism evidence="1 2">
    <name type="scientific">Rhizophagus irregularis</name>
    <dbReference type="NCBI Taxonomy" id="588596"/>
    <lineage>
        <taxon>Eukaryota</taxon>
        <taxon>Fungi</taxon>
        <taxon>Fungi incertae sedis</taxon>
        <taxon>Mucoromycota</taxon>
        <taxon>Glomeromycotina</taxon>
        <taxon>Glomeromycetes</taxon>
        <taxon>Glomerales</taxon>
        <taxon>Glomeraceae</taxon>
        <taxon>Rhizophagus</taxon>
    </lineage>
</organism>
<dbReference type="Proteomes" id="UP000234323">
    <property type="component" value="Unassembled WGS sequence"/>
</dbReference>
<dbReference type="AlphaFoldDB" id="A0A2I1GDD4"/>
<dbReference type="EMBL" id="LLXI01000335">
    <property type="protein sequence ID" value="PKY44624.1"/>
    <property type="molecule type" value="Genomic_DNA"/>
</dbReference>
<keyword evidence="2" id="KW-1185">Reference proteome</keyword>
<evidence type="ECO:0000313" key="2">
    <source>
        <dbReference type="Proteomes" id="UP000234323"/>
    </source>
</evidence>
<evidence type="ECO:0000313" key="1">
    <source>
        <dbReference type="EMBL" id="PKY44624.1"/>
    </source>
</evidence>
<sequence length="51" mass="5906">MKYGLTWKRSLSSKKKKMTKEIKNIDKALSDIDKLTILAEIRPMLRKLGVS</sequence>
<accession>A0A2I1GDD4</accession>
<protein>
    <submittedName>
        <fullName evidence="1">Uncharacterized protein</fullName>
    </submittedName>
</protein>
<reference evidence="1 2" key="1">
    <citation type="submission" date="2015-10" db="EMBL/GenBank/DDBJ databases">
        <title>Genome analyses suggest a sexual origin of heterokaryosis in a supposedly ancient asexual fungus.</title>
        <authorList>
            <person name="Ropars J."/>
            <person name="Sedzielewska K."/>
            <person name="Noel J."/>
            <person name="Charron P."/>
            <person name="Farinelli L."/>
            <person name="Marton T."/>
            <person name="Kruger M."/>
            <person name="Pelin A."/>
            <person name="Brachmann A."/>
            <person name="Corradi N."/>
        </authorList>
    </citation>
    <scope>NUCLEOTIDE SEQUENCE [LARGE SCALE GENOMIC DNA]</scope>
    <source>
        <strain evidence="1 2">A4</strain>
    </source>
</reference>
<gene>
    <name evidence="1" type="ORF">RhiirA4_458972</name>
</gene>
<proteinExistence type="predicted"/>